<dbReference type="EnsemblMetazoa" id="AMAM016546-RA">
    <property type="protein sequence ID" value="AMAM016546-PA"/>
    <property type="gene ID" value="AMAM016546"/>
</dbReference>
<dbReference type="Gene3D" id="2.40.30.10">
    <property type="entry name" value="Translation factors"/>
    <property type="match status" value="1"/>
</dbReference>
<evidence type="ECO:0000313" key="2">
    <source>
        <dbReference type="EnsemblMetazoa" id="AMAM016546-PA"/>
    </source>
</evidence>
<keyword evidence="1" id="KW-0812">Transmembrane</keyword>
<keyword evidence="1" id="KW-0472">Membrane</keyword>
<organism evidence="2 3">
    <name type="scientific">Anopheles maculatus</name>
    <dbReference type="NCBI Taxonomy" id="74869"/>
    <lineage>
        <taxon>Eukaryota</taxon>
        <taxon>Metazoa</taxon>
        <taxon>Ecdysozoa</taxon>
        <taxon>Arthropoda</taxon>
        <taxon>Hexapoda</taxon>
        <taxon>Insecta</taxon>
        <taxon>Pterygota</taxon>
        <taxon>Neoptera</taxon>
        <taxon>Endopterygota</taxon>
        <taxon>Diptera</taxon>
        <taxon>Nematocera</taxon>
        <taxon>Culicoidea</taxon>
        <taxon>Culicidae</taxon>
        <taxon>Anophelinae</taxon>
        <taxon>Anopheles</taxon>
        <taxon>Anopheles maculatus group</taxon>
    </lineage>
</organism>
<evidence type="ECO:0008006" key="4">
    <source>
        <dbReference type="Google" id="ProtNLM"/>
    </source>
</evidence>
<dbReference type="InterPro" id="IPR017938">
    <property type="entry name" value="Riboflavin_synthase-like_b-brl"/>
</dbReference>
<reference evidence="3" key="1">
    <citation type="submission" date="2013-09" db="EMBL/GenBank/DDBJ databases">
        <title>The Genome Sequence of Anopheles maculatus species B.</title>
        <authorList>
            <consortium name="The Broad Institute Genomics Platform"/>
            <person name="Neafsey D.E."/>
            <person name="Besansky N."/>
            <person name="Howell P."/>
            <person name="Walton C."/>
            <person name="Young S.K."/>
            <person name="Zeng Q."/>
            <person name="Gargeya S."/>
            <person name="Fitzgerald M."/>
            <person name="Haas B."/>
            <person name="Abouelleil A."/>
            <person name="Allen A.W."/>
            <person name="Alvarado L."/>
            <person name="Arachchi H.M."/>
            <person name="Berlin A.M."/>
            <person name="Chapman S.B."/>
            <person name="Gainer-Dewar J."/>
            <person name="Goldberg J."/>
            <person name="Griggs A."/>
            <person name="Gujja S."/>
            <person name="Hansen M."/>
            <person name="Howarth C."/>
            <person name="Imamovic A."/>
            <person name="Ireland A."/>
            <person name="Larimer J."/>
            <person name="McCowan C."/>
            <person name="Murphy C."/>
            <person name="Pearson M."/>
            <person name="Poon T.W."/>
            <person name="Priest M."/>
            <person name="Roberts A."/>
            <person name="Saif S."/>
            <person name="Shea T."/>
            <person name="Sisk P."/>
            <person name="Sykes S."/>
            <person name="Wortman J."/>
            <person name="Nusbaum C."/>
            <person name="Birren B."/>
        </authorList>
    </citation>
    <scope>NUCLEOTIDE SEQUENCE [LARGE SCALE GENOMIC DNA]</scope>
    <source>
        <strain evidence="3">maculatus3</strain>
    </source>
</reference>
<dbReference type="Proteomes" id="UP000075901">
    <property type="component" value="Unassembled WGS sequence"/>
</dbReference>
<dbReference type="GO" id="GO:0016491">
    <property type="term" value="F:oxidoreductase activity"/>
    <property type="evidence" value="ECO:0007669"/>
    <property type="project" value="InterPro"/>
</dbReference>
<dbReference type="InterPro" id="IPR023173">
    <property type="entry name" value="NADPH_Cyt_P450_Rdtase_alpha"/>
</dbReference>
<dbReference type="VEuPathDB" id="VectorBase:AMAM016546"/>
<reference evidence="2" key="2">
    <citation type="submission" date="2020-05" db="UniProtKB">
        <authorList>
            <consortium name="EnsemblMetazoa"/>
        </authorList>
    </citation>
    <scope>IDENTIFICATION</scope>
    <source>
        <strain evidence="2">maculatus3</strain>
    </source>
</reference>
<dbReference type="AlphaFoldDB" id="A0A182SZH0"/>
<dbReference type="SUPFAM" id="SSF63380">
    <property type="entry name" value="Riboflavin synthase domain-like"/>
    <property type="match status" value="1"/>
</dbReference>
<keyword evidence="1" id="KW-1133">Transmembrane helix</keyword>
<dbReference type="Gene3D" id="1.20.990.10">
    <property type="entry name" value="NADPH-cytochrome p450 Reductase, Chain A, domain 3"/>
    <property type="match status" value="1"/>
</dbReference>
<evidence type="ECO:0000313" key="3">
    <source>
        <dbReference type="Proteomes" id="UP000075901"/>
    </source>
</evidence>
<proteinExistence type="predicted"/>
<evidence type="ECO:0000256" key="1">
    <source>
        <dbReference type="SAM" id="Phobius"/>
    </source>
</evidence>
<name>A0A182SZH0_9DIPT</name>
<feature type="transmembrane region" description="Helical" evidence="1">
    <location>
        <begin position="148"/>
        <end position="167"/>
    </location>
</feature>
<accession>A0A182SZH0</accession>
<protein>
    <recommendedName>
        <fullName evidence="4">Sulfite reductase [NADPH] flavoprotein alpha-component-like FAD-binding domain-containing protein</fullName>
    </recommendedName>
</protein>
<keyword evidence="3" id="KW-1185">Reference proteome</keyword>
<sequence>MRVENLSEDEVPQESHLQANVTQPFAVTKVIEAFVASLTKIAEGEDVKTVQDVTLKYLDDPGHRYWSGDTIGVLSYNTESDVDYVLERLELHSRCEAVCNVGIDPNITKKGVKVPLFVPAVVNYRRLFKECLDLHAVPKKVSKSGIDLTIRLIIMLIYLILAPNPLFNGMHY</sequence>